<comment type="caution">
    <text evidence="2">The sequence shown here is derived from an EMBL/GenBank/DDBJ whole genome shotgun (WGS) entry which is preliminary data.</text>
</comment>
<dbReference type="Gene3D" id="3.40.30.10">
    <property type="entry name" value="Glutaredoxin"/>
    <property type="match status" value="1"/>
</dbReference>
<dbReference type="SFLD" id="SFLDG01150">
    <property type="entry name" value="Main.1:_Beta-like"/>
    <property type="match status" value="1"/>
</dbReference>
<dbReference type="SUPFAM" id="SSF47616">
    <property type="entry name" value="GST C-terminal domain-like"/>
    <property type="match status" value="1"/>
</dbReference>
<evidence type="ECO:0000313" key="2">
    <source>
        <dbReference type="EMBL" id="GLR67367.1"/>
    </source>
</evidence>
<dbReference type="Gene3D" id="1.20.1050.10">
    <property type="match status" value="1"/>
</dbReference>
<dbReference type="InterPro" id="IPR036249">
    <property type="entry name" value="Thioredoxin-like_sf"/>
</dbReference>
<gene>
    <name evidence="2" type="ORF">GCM10010909_20480</name>
</gene>
<name>A0ABQ6A6P9_9PROT</name>
<dbReference type="InterPro" id="IPR004045">
    <property type="entry name" value="Glutathione_S-Trfase_N"/>
</dbReference>
<accession>A0ABQ6A6P9</accession>
<dbReference type="Proteomes" id="UP001156641">
    <property type="component" value="Unassembled WGS sequence"/>
</dbReference>
<dbReference type="EMBL" id="BSOS01000065">
    <property type="protein sequence ID" value="GLR67367.1"/>
    <property type="molecule type" value="Genomic_DNA"/>
</dbReference>
<dbReference type="SFLD" id="SFLDG00358">
    <property type="entry name" value="Main_(cytGST)"/>
    <property type="match status" value="1"/>
</dbReference>
<dbReference type="InterPro" id="IPR036282">
    <property type="entry name" value="Glutathione-S-Trfase_C_sf"/>
</dbReference>
<proteinExistence type="predicted"/>
<dbReference type="Pfam" id="PF02798">
    <property type="entry name" value="GST_N"/>
    <property type="match status" value="1"/>
</dbReference>
<protein>
    <submittedName>
        <fullName evidence="2">Glutathione S-transferase</fullName>
    </submittedName>
</protein>
<dbReference type="SFLD" id="SFLDS00019">
    <property type="entry name" value="Glutathione_Transferase_(cytos"/>
    <property type="match status" value="1"/>
</dbReference>
<reference evidence="3" key="1">
    <citation type="journal article" date="2019" name="Int. J. Syst. Evol. Microbiol.">
        <title>The Global Catalogue of Microorganisms (GCM) 10K type strain sequencing project: providing services to taxonomists for standard genome sequencing and annotation.</title>
        <authorList>
            <consortium name="The Broad Institute Genomics Platform"/>
            <consortium name="The Broad Institute Genome Sequencing Center for Infectious Disease"/>
            <person name="Wu L."/>
            <person name="Ma J."/>
        </authorList>
    </citation>
    <scope>NUCLEOTIDE SEQUENCE [LARGE SCALE GENOMIC DNA]</scope>
    <source>
        <strain evidence="3">NBRC 112502</strain>
    </source>
</reference>
<feature type="domain" description="GST N-terminal" evidence="1">
    <location>
        <begin position="1"/>
        <end position="80"/>
    </location>
</feature>
<dbReference type="PANTHER" id="PTHR44051:SF8">
    <property type="entry name" value="GLUTATHIONE S-TRANSFERASE GSTA"/>
    <property type="match status" value="1"/>
</dbReference>
<dbReference type="InterPro" id="IPR040079">
    <property type="entry name" value="Glutathione_S-Trfase"/>
</dbReference>
<dbReference type="PROSITE" id="PS50404">
    <property type="entry name" value="GST_NTER"/>
    <property type="match status" value="1"/>
</dbReference>
<sequence length="205" mass="22898">MKLFYSPGACSLGIHVLLREIGKPFELVRTELHKGAHHTPEFLAINPKAKVPVLQRDDGSILTEFPAIAFYLALTNPEMHLLPNDLEGEVRTLELLDFMVATVHMRGFTRMFRADAFSTTPGDTDKIKQTGREIAVQGFANLEPALGTKPYLFGDFSIADCALFYLEFWARTRAKMQMPACFEAHLDRMLARPSVQQSLAAEGLA</sequence>
<evidence type="ECO:0000313" key="3">
    <source>
        <dbReference type="Proteomes" id="UP001156641"/>
    </source>
</evidence>
<dbReference type="PANTHER" id="PTHR44051">
    <property type="entry name" value="GLUTATHIONE S-TRANSFERASE-RELATED"/>
    <property type="match status" value="1"/>
</dbReference>
<evidence type="ECO:0000259" key="1">
    <source>
        <dbReference type="PROSITE" id="PS50404"/>
    </source>
</evidence>
<organism evidence="2 3">
    <name type="scientific">Acidocella aquatica</name>
    <dbReference type="NCBI Taxonomy" id="1922313"/>
    <lineage>
        <taxon>Bacteria</taxon>
        <taxon>Pseudomonadati</taxon>
        <taxon>Pseudomonadota</taxon>
        <taxon>Alphaproteobacteria</taxon>
        <taxon>Acetobacterales</taxon>
        <taxon>Acidocellaceae</taxon>
        <taxon>Acidocella</taxon>
    </lineage>
</organism>
<dbReference type="CDD" id="cd03057">
    <property type="entry name" value="GST_N_Beta"/>
    <property type="match status" value="1"/>
</dbReference>
<dbReference type="RefSeq" id="WP_284258100.1">
    <property type="nucleotide sequence ID" value="NZ_BSOS01000065.1"/>
</dbReference>
<dbReference type="SUPFAM" id="SSF52833">
    <property type="entry name" value="Thioredoxin-like"/>
    <property type="match status" value="1"/>
</dbReference>
<keyword evidence="3" id="KW-1185">Reference proteome</keyword>